<evidence type="ECO:0000256" key="2">
    <source>
        <dbReference type="ARBA" id="ARBA00022801"/>
    </source>
</evidence>
<dbReference type="EMBL" id="SMCX01000003">
    <property type="protein sequence ID" value="TCW25663.1"/>
    <property type="molecule type" value="Genomic_DNA"/>
</dbReference>
<name>A0A4R3ZXL3_9ACTN</name>
<feature type="region of interest" description="Disordered" evidence="4">
    <location>
        <begin position="257"/>
        <end position="342"/>
    </location>
</feature>
<accession>A0A4R3ZXL3</accession>
<dbReference type="PANTHER" id="PTHR34135:SF2">
    <property type="entry name" value="LYSOZYME"/>
    <property type="match status" value="1"/>
</dbReference>
<protein>
    <submittedName>
        <fullName evidence="5">GH25 family lysozyme M1 (1,4-beta-N-acetylmuramidase)</fullName>
    </submittedName>
</protein>
<feature type="compositionally biased region" description="Low complexity" evidence="4">
    <location>
        <begin position="309"/>
        <end position="319"/>
    </location>
</feature>
<evidence type="ECO:0000256" key="3">
    <source>
        <dbReference type="ARBA" id="ARBA00023295"/>
    </source>
</evidence>
<dbReference type="Gene3D" id="3.20.20.80">
    <property type="entry name" value="Glycosidases"/>
    <property type="match status" value="1"/>
</dbReference>
<evidence type="ECO:0000256" key="4">
    <source>
        <dbReference type="SAM" id="MobiDB-lite"/>
    </source>
</evidence>
<dbReference type="InterPro" id="IPR018077">
    <property type="entry name" value="Glyco_hydro_fam25_subgr"/>
</dbReference>
<dbReference type="GO" id="GO:0016998">
    <property type="term" value="P:cell wall macromolecule catabolic process"/>
    <property type="evidence" value="ECO:0007669"/>
    <property type="project" value="InterPro"/>
</dbReference>
<dbReference type="PROSITE" id="PS51904">
    <property type="entry name" value="GLYCOSYL_HYDROL_F25_2"/>
    <property type="match status" value="1"/>
</dbReference>
<dbReference type="PANTHER" id="PTHR34135">
    <property type="entry name" value="LYSOZYME"/>
    <property type="match status" value="1"/>
</dbReference>
<dbReference type="SMART" id="SM00641">
    <property type="entry name" value="Glyco_25"/>
    <property type="match status" value="1"/>
</dbReference>
<reference evidence="5 6" key="1">
    <citation type="submission" date="2019-03" db="EMBL/GenBank/DDBJ databases">
        <title>Root nodule microbial communities of legume samples collected from USA, Mexico and Botswana.</title>
        <authorList>
            <person name="Hirsch A."/>
        </authorList>
    </citation>
    <scope>NUCLEOTIDE SEQUENCE [LARGE SCALE GENOMIC DNA]</scope>
    <source>
        <strain evidence="5 6">55</strain>
    </source>
</reference>
<dbReference type="GO" id="GO:0016052">
    <property type="term" value="P:carbohydrate catabolic process"/>
    <property type="evidence" value="ECO:0007669"/>
    <property type="project" value="TreeGrafter"/>
</dbReference>
<evidence type="ECO:0000256" key="1">
    <source>
        <dbReference type="ARBA" id="ARBA00010646"/>
    </source>
</evidence>
<feature type="compositionally biased region" description="Pro residues" evidence="4">
    <location>
        <begin position="265"/>
        <end position="308"/>
    </location>
</feature>
<comment type="caution">
    <text evidence="5">The sequence shown here is derived from an EMBL/GenBank/DDBJ whole genome shotgun (WGS) entry which is preliminary data.</text>
</comment>
<dbReference type="SUPFAM" id="SSF51445">
    <property type="entry name" value="(Trans)glycosidases"/>
    <property type="match status" value="1"/>
</dbReference>
<comment type="similarity">
    <text evidence="1">Belongs to the glycosyl hydrolase 25 family.</text>
</comment>
<dbReference type="Proteomes" id="UP000295805">
    <property type="component" value="Unassembled WGS sequence"/>
</dbReference>
<dbReference type="GO" id="GO:0003796">
    <property type="term" value="F:lysozyme activity"/>
    <property type="evidence" value="ECO:0007669"/>
    <property type="project" value="InterPro"/>
</dbReference>
<dbReference type="CDD" id="cd00599">
    <property type="entry name" value="GH25_muramidase"/>
    <property type="match status" value="1"/>
</dbReference>
<dbReference type="GO" id="GO:0009253">
    <property type="term" value="P:peptidoglycan catabolic process"/>
    <property type="evidence" value="ECO:0007669"/>
    <property type="project" value="InterPro"/>
</dbReference>
<dbReference type="GeneID" id="89531865"/>
<dbReference type="InterPro" id="IPR002053">
    <property type="entry name" value="Glyco_hydro_25"/>
</dbReference>
<proteinExistence type="inferred from homology"/>
<evidence type="ECO:0000313" key="6">
    <source>
        <dbReference type="Proteomes" id="UP000295805"/>
    </source>
</evidence>
<dbReference type="Pfam" id="PF01183">
    <property type="entry name" value="Glyco_hydro_25"/>
    <property type="match status" value="1"/>
</dbReference>
<keyword evidence="3" id="KW-0326">Glycosidase</keyword>
<dbReference type="InterPro" id="IPR006311">
    <property type="entry name" value="TAT_signal"/>
</dbReference>
<evidence type="ECO:0000313" key="5">
    <source>
        <dbReference type="EMBL" id="TCW25663.1"/>
    </source>
</evidence>
<dbReference type="AlphaFoldDB" id="A0A4R3ZXL3"/>
<dbReference type="InterPro" id="IPR017853">
    <property type="entry name" value="GH"/>
</dbReference>
<dbReference type="RefSeq" id="WP_207913527.1">
    <property type="nucleotide sequence ID" value="NZ_CP143053.1"/>
</dbReference>
<gene>
    <name evidence="5" type="ORF">EDD19_10310</name>
</gene>
<keyword evidence="2" id="KW-0378">Hydrolase</keyword>
<organism evidence="5 6">
    <name type="scientific">Dietzia cinnamea</name>
    <dbReference type="NCBI Taxonomy" id="321318"/>
    <lineage>
        <taxon>Bacteria</taxon>
        <taxon>Bacillati</taxon>
        <taxon>Actinomycetota</taxon>
        <taxon>Actinomycetes</taxon>
        <taxon>Mycobacteriales</taxon>
        <taxon>Dietziaceae</taxon>
        <taxon>Dietzia</taxon>
    </lineage>
</organism>
<dbReference type="PROSITE" id="PS51318">
    <property type="entry name" value="TAT"/>
    <property type="match status" value="1"/>
</dbReference>
<sequence>MTTAGPSARRALLPRLLVALASAAALSVGLLVVVISPRADAEVPLSPVYHGLAQGLDASSWQHPHGAGVDWQAAAAAGQSFAFIKATEGTGPANRYYEDDIAEARAAGMLVGSYHKARPAMDPAQQAHAFADRLQSVGGPQLPPVLDLETDEGLDARQLADWAQVFLDTLAHRTGRTPILYTYRYFWIDRMDNTPRFAEYPLWLAEYGVSEPTLPVIGGWDQWLFWQRSETGEVPGFADAVDLNVFAGTRADLDAWLGPVDPAAQPAPAPAPENAPAPAPAPENAPAPAPAAAPENAPAPAPIPPEVPVPVEAVTIPVPRDLPTPDGVRLPESIEVPAEVVA</sequence>